<keyword evidence="3" id="KW-1133">Transmembrane helix</keyword>
<keyword evidence="3" id="KW-0472">Membrane</keyword>
<feature type="transmembrane region" description="Helical" evidence="3">
    <location>
        <begin position="75"/>
        <end position="94"/>
    </location>
</feature>
<dbReference type="InterPro" id="IPR004358">
    <property type="entry name" value="Sig_transdc_His_kin-like_C"/>
</dbReference>
<feature type="domain" description="Response regulatory" evidence="5">
    <location>
        <begin position="578"/>
        <end position="702"/>
    </location>
</feature>
<evidence type="ECO:0000256" key="3">
    <source>
        <dbReference type="SAM" id="Phobius"/>
    </source>
</evidence>
<dbReference type="PANTHER" id="PTHR43719:SF28">
    <property type="entry name" value="PEROXIDE STRESS-ACTIVATED HISTIDINE KINASE MAK1-RELATED"/>
    <property type="match status" value="1"/>
</dbReference>
<feature type="domain" description="Histidine kinase" evidence="4">
    <location>
        <begin position="326"/>
        <end position="540"/>
    </location>
</feature>
<dbReference type="InterPro" id="IPR005467">
    <property type="entry name" value="His_kinase_dom"/>
</dbReference>
<dbReference type="SMART" id="SM00448">
    <property type="entry name" value="REC"/>
    <property type="match status" value="1"/>
</dbReference>
<gene>
    <name evidence="6" type="ORF">BSTOLATCC_MIC51067</name>
</gene>
<evidence type="ECO:0000256" key="2">
    <source>
        <dbReference type="PROSITE-ProRule" id="PRU00169"/>
    </source>
</evidence>
<dbReference type="SUPFAM" id="SSF55874">
    <property type="entry name" value="ATPase domain of HSP90 chaperone/DNA topoisomerase II/histidine kinase"/>
    <property type="match status" value="1"/>
</dbReference>
<evidence type="ECO:0000313" key="6">
    <source>
        <dbReference type="EMBL" id="CAG9330479.1"/>
    </source>
</evidence>
<dbReference type="Proteomes" id="UP001162131">
    <property type="component" value="Unassembled WGS sequence"/>
</dbReference>
<dbReference type="Pfam" id="PF00072">
    <property type="entry name" value="Response_reg"/>
    <property type="match status" value="1"/>
</dbReference>
<dbReference type="SUPFAM" id="SSF47384">
    <property type="entry name" value="Homodimeric domain of signal transducing histidine kinase"/>
    <property type="match status" value="1"/>
</dbReference>
<dbReference type="Pfam" id="PF02518">
    <property type="entry name" value="HATPase_c"/>
    <property type="match status" value="1"/>
</dbReference>
<protein>
    <recommendedName>
        <fullName evidence="8">Histidine kinase</fullName>
    </recommendedName>
</protein>
<dbReference type="SMART" id="SM00388">
    <property type="entry name" value="HisKA"/>
    <property type="match status" value="1"/>
</dbReference>
<comment type="caution">
    <text evidence="6">The sequence shown here is derived from an EMBL/GenBank/DDBJ whole genome shotgun (WGS) entry which is preliminary data.</text>
</comment>
<sequence>MKSLSDEWWIQEIDSAYRSLKEIASYIIFISWCSRTLNSMYSSRILGIFETLMFGISIFLYFLAQKFVFSHKGKIIMAIVVAEYANFWTWTIVHLIKKDYNPLAIIFSTIFIIFIQTQYVRSSIIVFAIGIKHIIQWYVIPAYFGLAEYSHDIHTYIGIGGILLLNYLKTMRSRMVRLERFEYKSKLEETKQKFFVVLQNFPDGLIVISNSSQIELVNEKIQSMLNCSKDSLLNIINSLCYYEQDTNSTSNHRLIEDIDNCAEFDMDQEITLGIVLFNEKFLEWRAKKILWGSDEAIIITVHNIDHIMHSQQALTQRRFKNAVFHSLSHELRTPINAIISILDQALINDINKDKLALAYVSSKQLLSSINDMLDFSRIVNGTFKSLSTNCSVRKMIDEIHQLIKKQALQKGIDIRTRIDESIPDFINSDSNRIFQILLNLSMNALKFTKRGYIEICAILTFENKLKFIIRDTGIGFSYDKLKWIREMLINMKVTDIGKEGLGLGLYISNMIVKQLGGSHIRIHSELGVYTSFSFSIDIGLEKPEIFDDYSLKVPSERKFNIINRLSRPRKRSLKIQKKVLLVDDNDLNRAVVGTVLDSEHISYMEASDGKEAVNKIIEYDKLGGFKVVIMDCNMPIMDGWEATSTIIQMHNDNEISNLPVIIGYTAFTSDEDVQLCYRCGMVEYIAKPASTDILLKSIFRYLDE</sequence>
<organism evidence="6 7">
    <name type="scientific">Blepharisma stoltei</name>
    <dbReference type="NCBI Taxonomy" id="1481888"/>
    <lineage>
        <taxon>Eukaryota</taxon>
        <taxon>Sar</taxon>
        <taxon>Alveolata</taxon>
        <taxon>Ciliophora</taxon>
        <taxon>Postciliodesmatophora</taxon>
        <taxon>Heterotrichea</taxon>
        <taxon>Heterotrichida</taxon>
        <taxon>Blepharismidae</taxon>
        <taxon>Blepharisma</taxon>
    </lineage>
</organism>
<evidence type="ECO:0000259" key="4">
    <source>
        <dbReference type="PROSITE" id="PS50109"/>
    </source>
</evidence>
<dbReference type="InterPro" id="IPR011006">
    <property type="entry name" value="CheY-like_superfamily"/>
</dbReference>
<feature type="modified residue" description="4-aspartylphosphate" evidence="2">
    <location>
        <position position="631"/>
    </location>
</feature>
<accession>A0AAU9JXK2</accession>
<dbReference type="Gene3D" id="3.30.565.10">
    <property type="entry name" value="Histidine kinase-like ATPase, C-terminal domain"/>
    <property type="match status" value="1"/>
</dbReference>
<dbReference type="GO" id="GO:0000155">
    <property type="term" value="F:phosphorelay sensor kinase activity"/>
    <property type="evidence" value="ECO:0007669"/>
    <property type="project" value="InterPro"/>
</dbReference>
<keyword evidence="7" id="KW-1185">Reference proteome</keyword>
<proteinExistence type="predicted"/>
<evidence type="ECO:0000259" key="5">
    <source>
        <dbReference type="PROSITE" id="PS50110"/>
    </source>
</evidence>
<dbReference type="Gene3D" id="1.10.287.130">
    <property type="match status" value="1"/>
</dbReference>
<dbReference type="InterPro" id="IPR001789">
    <property type="entry name" value="Sig_transdc_resp-reg_receiver"/>
</dbReference>
<keyword evidence="3" id="KW-0812">Transmembrane</keyword>
<dbReference type="Gene3D" id="3.40.50.2300">
    <property type="match status" value="1"/>
</dbReference>
<dbReference type="CDD" id="cd17546">
    <property type="entry name" value="REC_hyHK_CKI1_RcsC-like"/>
    <property type="match status" value="1"/>
</dbReference>
<dbReference type="InterPro" id="IPR036097">
    <property type="entry name" value="HisK_dim/P_sf"/>
</dbReference>
<keyword evidence="1 2" id="KW-0597">Phosphoprotein</keyword>
<dbReference type="PANTHER" id="PTHR43719">
    <property type="entry name" value="TWO-COMPONENT HISTIDINE KINASE"/>
    <property type="match status" value="1"/>
</dbReference>
<dbReference type="PRINTS" id="PR00344">
    <property type="entry name" value="BCTRLSENSOR"/>
</dbReference>
<reference evidence="6" key="1">
    <citation type="submission" date="2021-09" db="EMBL/GenBank/DDBJ databases">
        <authorList>
            <consortium name="AG Swart"/>
            <person name="Singh M."/>
            <person name="Singh A."/>
            <person name="Seah K."/>
            <person name="Emmerich C."/>
        </authorList>
    </citation>
    <scope>NUCLEOTIDE SEQUENCE</scope>
    <source>
        <strain evidence="6">ATCC30299</strain>
    </source>
</reference>
<dbReference type="InterPro" id="IPR003594">
    <property type="entry name" value="HATPase_dom"/>
</dbReference>
<dbReference type="SUPFAM" id="SSF52172">
    <property type="entry name" value="CheY-like"/>
    <property type="match status" value="1"/>
</dbReference>
<feature type="transmembrane region" description="Helical" evidence="3">
    <location>
        <begin position="100"/>
        <end position="117"/>
    </location>
</feature>
<dbReference type="InterPro" id="IPR003661">
    <property type="entry name" value="HisK_dim/P_dom"/>
</dbReference>
<dbReference type="CDD" id="cd00082">
    <property type="entry name" value="HisKA"/>
    <property type="match status" value="1"/>
</dbReference>
<evidence type="ECO:0008006" key="8">
    <source>
        <dbReference type="Google" id="ProtNLM"/>
    </source>
</evidence>
<dbReference type="InterPro" id="IPR036890">
    <property type="entry name" value="HATPase_C_sf"/>
</dbReference>
<dbReference type="Pfam" id="PF00512">
    <property type="entry name" value="HisKA"/>
    <property type="match status" value="1"/>
</dbReference>
<feature type="transmembrane region" description="Helical" evidence="3">
    <location>
        <begin position="153"/>
        <end position="170"/>
    </location>
</feature>
<dbReference type="PROSITE" id="PS50109">
    <property type="entry name" value="HIS_KIN"/>
    <property type="match status" value="1"/>
</dbReference>
<dbReference type="InterPro" id="IPR050956">
    <property type="entry name" value="2C_system_His_kinase"/>
</dbReference>
<dbReference type="SMART" id="SM00387">
    <property type="entry name" value="HATPase_c"/>
    <property type="match status" value="1"/>
</dbReference>
<evidence type="ECO:0000313" key="7">
    <source>
        <dbReference type="Proteomes" id="UP001162131"/>
    </source>
</evidence>
<feature type="transmembrane region" description="Helical" evidence="3">
    <location>
        <begin position="124"/>
        <end position="147"/>
    </location>
</feature>
<dbReference type="EMBL" id="CAJZBQ010000051">
    <property type="protein sequence ID" value="CAG9330479.1"/>
    <property type="molecule type" value="Genomic_DNA"/>
</dbReference>
<dbReference type="PROSITE" id="PS50110">
    <property type="entry name" value="RESPONSE_REGULATORY"/>
    <property type="match status" value="1"/>
</dbReference>
<evidence type="ECO:0000256" key="1">
    <source>
        <dbReference type="ARBA" id="ARBA00022553"/>
    </source>
</evidence>
<dbReference type="AlphaFoldDB" id="A0AAU9JXK2"/>
<feature type="transmembrane region" description="Helical" evidence="3">
    <location>
        <begin position="45"/>
        <end position="63"/>
    </location>
</feature>
<name>A0AAU9JXK2_9CILI</name>